<dbReference type="Proteomes" id="UP001059596">
    <property type="component" value="Unassembled WGS sequence"/>
</dbReference>
<name>A0A9P9YM26_9MUSC</name>
<comment type="caution">
    <text evidence="1">The sequence shown here is derived from an EMBL/GenBank/DDBJ whole genome shotgun (WGS) entry which is preliminary data.</text>
</comment>
<proteinExistence type="predicted"/>
<organism evidence="1 2">
    <name type="scientific">Drosophila gunungcola</name>
    <name type="common">fruit fly</name>
    <dbReference type="NCBI Taxonomy" id="103775"/>
    <lineage>
        <taxon>Eukaryota</taxon>
        <taxon>Metazoa</taxon>
        <taxon>Ecdysozoa</taxon>
        <taxon>Arthropoda</taxon>
        <taxon>Hexapoda</taxon>
        <taxon>Insecta</taxon>
        <taxon>Pterygota</taxon>
        <taxon>Neoptera</taxon>
        <taxon>Endopterygota</taxon>
        <taxon>Diptera</taxon>
        <taxon>Brachycera</taxon>
        <taxon>Muscomorpha</taxon>
        <taxon>Ephydroidea</taxon>
        <taxon>Drosophilidae</taxon>
        <taxon>Drosophila</taxon>
        <taxon>Sophophora</taxon>
    </lineage>
</organism>
<feature type="non-terminal residue" evidence="1">
    <location>
        <position position="317"/>
    </location>
</feature>
<gene>
    <name evidence="1" type="ORF">M5D96_008183</name>
</gene>
<dbReference type="EMBL" id="JAMKOV010000006">
    <property type="protein sequence ID" value="KAI8039459.1"/>
    <property type="molecule type" value="Genomic_DNA"/>
</dbReference>
<keyword evidence="2" id="KW-1185">Reference proteome</keyword>
<accession>A0A9P9YM26</accession>
<evidence type="ECO:0000313" key="2">
    <source>
        <dbReference type="Proteomes" id="UP001059596"/>
    </source>
</evidence>
<evidence type="ECO:0000313" key="1">
    <source>
        <dbReference type="EMBL" id="KAI8039459.1"/>
    </source>
</evidence>
<dbReference type="AlphaFoldDB" id="A0A9P9YM26"/>
<reference evidence="1" key="1">
    <citation type="journal article" date="2023" name="Genome Biol. Evol.">
        <title>Long-read-based Genome Assembly of Drosophila gunungcola Reveals Fewer Chemosensory Genes in Flower-breeding Species.</title>
        <authorList>
            <person name="Negi A."/>
            <person name="Liao B.Y."/>
            <person name="Yeh S.D."/>
        </authorList>
    </citation>
    <scope>NUCLEOTIDE SEQUENCE</scope>
    <source>
        <strain evidence="1">Sukarami</strain>
    </source>
</reference>
<protein>
    <submittedName>
        <fullName evidence="1">Uncharacterized protein</fullName>
    </submittedName>
</protein>
<sequence length="317" mass="35973">MVLRLIGQERGLVKVLQRFTVRDPLVTRLIWIDHKVLVGVEHVHESIEEDLSHRVIDAQVLVVLIHGAQLLFLTPPSGDWHCGVHCVHVVVYADRRGRERDCGTAHRRASSPYTSLPAQKVSDAWHVIDPRRMCNQRLVVHDTTAWRSRQRIYRLLQLLKTLLATASSLQTSGQSAAGDHGIYSSWSATTIAARPSSSSPAHIAVPKTGLLVAVPLNLELVQHRTNLRHKVHFVWKDWKLLGQLDVFLVDIHKAKRCLAADLVSSLAFGMQSHYKGHWCIQEVVQGCWQYRSVDMWPHKRKQQRSNALAHDHKSLVV</sequence>